<gene>
    <name evidence="9" type="ORF">N782_10835</name>
</gene>
<evidence type="ECO:0000256" key="1">
    <source>
        <dbReference type="ARBA" id="ARBA00010641"/>
    </source>
</evidence>
<evidence type="ECO:0000256" key="6">
    <source>
        <dbReference type="RuleBase" id="RU000716"/>
    </source>
</evidence>
<keyword evidence="2 6" id="KW-0805">Transcription regulation</keyword>
<dbReference type="PANTHER" id="PTHR43133:SF60">
    <property type="entry name" value="RNA POLYMERASE SIGMA FACTOR SIGV"/>
    <property type="match status" value="1"/>
</dbReference>
<dbReference type="eggNOG" id="COG1595">
    <property type="taxonomic scope" value="Bacteria"/>
</dbReference>
<dbReference type="InterPro" id="IPR014284">
    <property type="entry name" value="RNA_pol_sigma-70_dom"/>
</dbReference>
<dbReference type="CDD" id="cd06171">
    <property type="entry name" value="Sigma70_r4"/>
    <property type="match status" value="1"/>
</dbReference>
<reference evidence="9 10" key="1">
    <citation type="journal article" date="2015" name="Stand. Genomic Sci.">
        <title>High quality draft genome sequence of the moderately halophilic bacterium Pontibacillus yanchengensis Y32(T) and comparison among Pontibacillus genomes.</title>
        <authorList>
            <person name="Huang J."/>
            <person name="Qiao Z.X."/>
            <person name="Tang J.W."/>
            <person name="Wang G."/>
        </authorList>
    </citation>
    <scope>NUCLEOTIDE SEQUENCE [LARGE SCALE GENOMIC DNA]</scope>
    <source>
        <strain evidence="9 10">Y32</strain>
    </source>
</reference>
<dbReference type="InterPro" id="IPR039425">
    <property type="entry name" value="RNA_pol_sigma-70-like"/>
</dbReference>
<dbReference type="Pfam" id="PF08281">
    <property type="entry name" value="Sigma70_r4_2"/>
    <property type="match status" value="1"/>
</dbReference>
<evidence type="ECO:0000256" key="5">
    <source>
        <dbReference type="ARBA" id="ARBA00023163"/>
    </source>
</evidence>
<evidence type="ECO:0000313" key="10">
    <source>
        <dbReference type="Proteomes" id="UP000030147"/>
    </source>
</evidence>
<evidence type="ECO:0000259" key="7">
    <source>
        <dbReference type="Pfam" id="PF04542"/>
    </source>
</evidence>
<dbReference type="Pfam" id="PF04542">
    <property type="entry name" value="Sigma70_r2"/>
    <property type="match status" value="1"/>
</dbReference>
<dbReference type="InterPro" id="IPR007627">
    <property type="entry name" value="RNA_pol_sigma70_r2"/>
</dbReference>
<keyword evidence="10" id="KW-1185">Reference proteome</keyword>
<dbReference type="NCBIfam" id="TIGR02937">
    <property type="entry name" value="sigma70-ECF"/>
    <property type="match status" value="1"/>
</dbReference>
<dbReference type="InterPro" id="IPR036388">
    <property type="entry name" value="WH-like_DNA-bd_sf"/>
</dbReference>
<dbReference type="Proteomes" id="UP000030147">
    <property type="component" value="Unassembled WGS sequence"/>
</dbReference>
<keyword evidence="4 6" id="KW-0238">DNA-binding</keyword>
<dbReference type="InterPro" id="IPR000838">
    <property type="entry name" value="RNA_pol_sigma70_ECF_CS"/>
</dbReference>
<comment type="caution">
    <text evidence="9">The sequence shown here is derived from an EMBL/GenBank/DDBJ whole genome shotgun (WGS) entry which is preliminary data.</text>
</comment>
<organism evidence="9 10">
    <name type="scientific">Pontibacillus yanchengensis Y32</name>
    <dbReference type="NCBI Taxonomy" id="1385514"/>
    <lineage>
        <taxon>Bacteria</taxon>
        <taxon>Bacillati</taxon>
        <taxon>Bacillota</taxon>
        <taxon>Bacilli</taxon>
        <taxon>Bacillales</taxon>
        <taxon>Bacillaceae</taxon>
        <taxon>Pontibacillus</taxon>
    </lineage>
</organism>
<sequence length="199" mass="23714">MGEQIMVKKHPSHQEETINVLEMDSTEALEKIMDEYGDDVKRFIYTYVKNQADTDDITQETFLTVYKKLHTFQYKSSLRTWIFSIAINKSKDYLRSFHTRHDNLFQKMITYLTESQDNETPEKQIVDESESHEFMTFILQLPIKYREVLILYYFNDFSIKEISHSLNQKESSVKTRLNRARTRLANILEDSSNLRSDQS</sequence>
<dbReference type="GO" id="GO:0006352">
    <property type="term" value="P:DNA-templated transcription initiation"/>
    <property type="evidence" value="ECO:0007669"/>
    <property type="project" value="InterPro"/>
</dbReference>
<feature type="domain" description="RNA polymerase sigma factor 70 region 4 type 2" evidence="8">
    <location>
        <begin position="133"/>
        <end position="184"/>
    </location>
</feature>
<evidence type="ECO:0000256" key="2">
    <source>
        <dbReference type="ARBA" id="ARBA00023015"/>
    </source>
</evidence>
<protein>
    <recommendedName>
        <fullName evidence="6">RNA polymerase sigma factor</fullName>
    </recommendedName>
</protein>
<keyword evidence="5 6" id="KW-0804">Transcription</keyword>
<name>A0A0A2TF40_9BACI</name>
<dbReference type="Gene3D" id="1.10.1740.10">
    <property type="match status" value="1"/>
</dbReference>
<dbReference type="STRING" id="1385514.N782_10835"/>
<evidence type="ECO:0000313" key="9">
    <source>
        <dbReference type="EMBL" id="KGP72731.1"/>
    </source>
</evidence>
<proteinExistence type="inferred from homology"/>
<dbReference type="EMBL" id="AVBF01000024">
    <property type="protein sequence ID" value="KGP72731.1"/>
    <property type="molecule type" value="Genomic_DNA"/>
</dbReference>
<dbReference type="PANTHER" id="PTHR43133">
    <property type="entry name" value="RNA POLYMERASE ECF-TYPE SIGMA FACTO"/>
    <property type="match status" value="1"/>
</dbReference>
<dbReference type="InterPro" id="IPR013325">
    <property type="entry name" value="RNA_pol_sigma_r2"/>
</dbReference>
<accession>A0A0A2TF40</accession>
<dbReference type="GO" id="GO:0006950">
    <property type="term" value="P:response to stress"/>
    <property type="evidence" value="ECO:0007669"/>
    <property type="project" value="UniProtKB-ARBA"/>
</dbReference>
<dbReference type="InterPro" id="IPR013324">
    <property type="entry name" value="RNA_pol_sigma_r3/r4-like"/>
</dbReference>
<dbReference type="InterPro" id="IPR013249">
    <property type="entry name" value="RNA_pol_sigma70_r4_t2"/>
</dbReference>
<dbReference type="SUPFAM" id="SSF88659">
    <property type="entry name" value="Sigma3 and sigma4 domains of RNA polymerase sigma factors"/>
    <property type="match status" value="1"/>
</dbReference>
<feature type="domain" description="RNA polymerase sigma-70 region 2" evidence="7">
    <location>
        <begin position="33"/>
        <end position="96"/>
    </location>
</feature>
<evidence type="ECO:0000256" key="3">
    <source>
        <dbReference type="ARBA" id="ARBA00023082"/>
    </source>
</evidence>
<evidence type="ECO:0000256" key="4">
    <source>
        <dbReference type="ARBA" id="ARBA00023125"/>
    </source>
</evidence>
<evidence type="ECO:0000259" key="8">
    <source>
        <dbReference type="Pfam" id="PF08281"/>
    </source>
</evidence>
<dbReference type="Gene3D" id="1.10.10.10">
    <property type="entry name" value="Winged helix-like DNA-binding domain superfamily/Winged helix DNA-binding domain"/>
    <property type="match status" value="1"/>
</dbReference>
<dbReference type="AlphaFoldDB" id="A0A0A2TF40"/>
<comment type="similarity">
    <text evidence="1 6">Belongs to the sigma-70 factor family. ECF subfamily.</text>
</comment>
<keyword evidence="3 6" id="KW-0731">Sigma factor</keyword>
<dbReference type="GO" id="GO:0003677">
    <property type="term" value="F:DNA binding"/>
    <property type="evidence" value="ECO:0007669"/>
    <property type="project" value="UniProtKB-KW"/>
</dbReference>
<dbReference type="GO" id="GO:0016987">
    <property type="term" value="F:sigma factor activity"/>
    <property type="evidence" value="ECO:0007669"/>
    <property type="project" value="UniProtKB-KW"/>
</dbReference>
<dbReference type="PROSITE" id="PS01063">
    <property type="entry name" value="SIGMA70_ECF"/>
    <property type="match status" value="1"/>
</dbReference>
<dbReference type="SUPFAM" id="SSF88946">
    <property type="entry name" value="Sigma2 domain of RNA polymerase sigma factors"/>
    <property type="match status" value="1"/>
</dbReference>